<evidence type="ECO:0008006" key="3">
    <source>
        <dbReference type="Google" id="ProtNLM"/>
    </source>
</evidence>
<organism evidence="2">
    <name type="scientific">marine sediment metagenome</name>
    <dbReference type="NCBI Taxonomy" id="412755"/>
    <lineage>
        <taxon>unclassified sequences</taxon>
        <taxon>metagenomes</taxon>
        <taxon>ecological metagenomes</taxon>
    </lineage>
</organism>
<evidence type="ECO:0000256" key="1">
    <source>
        <dbReference type="SAM" id="MobiDB-lite"/>
    </source>
</evidence>
<accession>X1RVK4</accession>
<evidence type="ECO:0000313" key="2">
    <source>
        <dbReference type="EMBL" id="GAI84802.1"/>
    </source>
</evidence>
<sequence length="252" mass="28672">IIDSEHISEGRFNFHCNVSSHGGRYIDKVGIAYNTTPTSPSNPQMDSKTELGDFEKEYNFSTGGRAYYVWACAHQDGQYGYSSNYVTILTPISINIDVWSSDYHWIYFITYVTSAQTTVLERGIEYYEDGDEENVQVWEESAGSGKYYTIVQPLKSGTKYWYRFYVRGDDPYGKIYYPSEGWSWWETKTEPLAVKNVKAAKLAGHLFLYGELTGGTAGVVERGFEYKVQDDQPTGEDTGTEVKETGEEFEAE</sequence>
<protein>
    <recommendedName>
        <fullName evidence="3">Fibronectin type-III domain-containing protein</fullName>
    </recommendedName>
</protein>
<comment type="caution">
    <text evidence="2">The sequence shown here is derived from an EMBL/GenBank/DDBJ whole genome shotgun (WGS) entry which is preliminary data.</text>
</comment>
<reference evidence="2" key="1">
    <citation type="journal article" date="2014" name="Front. Microbiol.">
        <title>High frequency of phylogenetically diverse reductive dehalogenase-homologous genes in deep subseafloor sedimentary metagenomes.</title>
        <authorList>
            <person name="Kawai M."/>
            <person name="Futagami T."/>
            <person name="Toyoda A."/>
            <person name="Takaki Y."/>
            <person name="Nishi S."/>
            <person name="Hori S."/>
            <person name="Arai W."/>
            <person name="Tsubouchi T."/>
            <person name="Morono Y."/>
            <person name="Uchiyama I."/>
            <person name="Ito T."/>
            <person name="Fujiyama A."/>
            <person name="Inagaki F."/>
            <person name="Takami H."/>
        </authorList>
    </citation>
    <scope>NUCLEOTIDE SEQUENCE</scope>
    <source>
        <strain evidence="2">Expedition CK06-06</strain>
    </source>
</reference>
<dbReference type="EMBL" id="BARW01011177">
    <property type="protein sequence ID" value="GAI84802.1"/>
    <property type="molecule type" value="Genomic_DNA"/>
</dbReference>
<dbReference type="AlphaFoldDB" id="X1RVK4"/>
<feature type="non-terminal residue" evidence="2">
    <location>
        <position position="252"/>
    </location>
</feature>
<proteinExistence type="predicted"/>
<gene>
    <name evidence="2" type="ORF">S12H4_21667</name>
</gene>
<name>X1RVK4_9ZZZZ</name>
<feature type="non-terminal residue" evidence="2">
    <location>
        <position position="1"/>
    </location>
</feature>
<feature type="region of interest" description="Disordered" evidence="1">
    <location>
        <begin position="228"/>
        <end position="252"/>
    </location>
</feature>